<dbReference type="CDD" id="cd00090">
    <property type="entry name" value="HTH_ARSR"/>
    <property type="match status" value="1"/>
</dbReference>
<evidence type="ECO:0000313" key="3">
    <source>
        <dbReference type="Proteomes" id="UP000216867"/>
    </source>
</evidence>
<dbReference type="SMART" id="SM00418">
    <property type="entry name" value="HTH_ARSR"/>
    <property type="match status" value="1"/>
</dbReference>
<dbReference type="RefSeq" id="WP_095376853.1">
    <property type="nucleotide sequence ID" value="NZ_NCWY01000023.1"/>
</dbReference>
<dbReference type="PANTHER" id="PTHR39168:SF2">
    <property type="entry name" value="HTH-TYPE TRANSCRIPTIONAL REGULATOR CMTR"/>
    <property type="match status" value="1"/>
</dbReference>
<dbReference type="InterPro" id="IPR036390">
    <property type="entry name" value="WH_DNA-bd_sf"/>
</dbReference>
<dbReference type="InterPro" id="IPR036388">
    <property type="entry name" value="WH-like_DNA-bd_sf"/>
</dbReference>
<evidence type="ECO:0000313" key="2">
    <source>
        <dbReference type="EMBL" id="PAK92659.1"/>
    </source>
</evidence>
<gene>
    <name evidence="2" type="ORF">B8X04_16585</name>
</gene>
<comment type="caution">
    <text evidence="2">The sequence shown here is derived from an EMBL/GenBank/DDBJ whole genome shotgun (WGS) entry which is preliminary data.</text>
</comment>
<dbReference type="InterPro" id="IPR001845">
    <property type="entry name" value="HTH_ArsR_DNA-bd_dom"/>
</dbReference>
<name>A0A269Z4R9_9MICO</name>
<feature type="domain" description="HTH arsR-type" evidence="1">
    <location>
        <begin position="6"/>
        <end position="100"/>
    </location>
</feature>
<dbReference type="InterPro" id="IPR011991">
    <property type="entry name" value="ArsR-like_HTH"/>
</dbReference>
<dbReference type="SUPFAM" id="SSF46785">
    <property type="entry name" value="Winged helix' DNA-binding domain"/>
    <property type="match status" value="1"/>
</dbReference>
<dbReference type="GO" id="GO:0010288">
    <property type="term" value="P:response to lead ion"/>
    <property type="evidence" value="ECO:0007669"/>
    <property type="project" value="TreeGrafter"/>
</dbReference>
<dbReference type="GO" id="GO:0003677">
    <property type="term" value="F:DNA binding"/>
    <property type="evidence" value="ECO:0007669"/>
    <property type="project" value="TreeGrafter"/>
</dbReference>
<dbReference type="GO" id="GO:0032791">
    <property type="term" value="F:lead ion binding"/>
    <property type="evidence" value="ECO:0007669"/>
    <property type="project" value="TreeGrafter"/>
</dbReference>
<reference evidence="2 3" key="1">
    <citation type="submission" date="2017-04" db="EMBL/GenBank/DDBJ databases">
        <title>Kefir bacterial isolates.</title>
        <authorList>
            <person name="Kim Y."/>
            <person name="Blasche S."/>
            <person name="Patil K.R."/>
        </authorList>
    </citation>
    <scope>NUCLEOTIDE SEQUENCE [LARGE SCALE GENOMIC DNA]</scope>
    <source>
        <strain evidence="2 3">OG2</strain>
    </source>
</reference>
<protein>
    <recommendedName>
        <fullName evidence="1">HTH arsR-type domain-containing protein</fullName>
    </recommendedName>
</protein>
<dbReference type="PROSITE" id="PS50987">
    <property type="entry name" value="HTH_ARSR_2"/>
    <property type="match status" value="1"/>
</dbReference>
<dbReference type="PANTHER" id="PTHR39168">
    <property type="entry name" value="TRANSCRIPTIONAL REGULATOR-RELATED"/>
    <property type="match status" value="1"/>
</dbReference>
<dbReference type="AlphaFoldDB" id="A0A269Z4R9"/>
<evidence type="ECO:0000259" key="1">
    <source>
        <dbReference type="PROSITE" id="PS50987"/>
    </source>
</evidence>
<dbReference type="Proteomes" id="UP000216867">
    <property type="component" value="Unassembled WGS sequence"/>
</dbReference>
<dbReference type="GO" id="GO:0097063">
    <property type="term" value="F:cadmium ion sensor activity"/>
    <property type="evidence" value="ECO:0007669"/>
    <property type="project" value="TreeGrafter"/>
</dbReference>
<organism evidence="2 3">
    <name type="scientific">Brevibacterium casei</name>
    <dbReference type="NCBI Taxonomy" id="33889"/>
    <lineage>
        <taxon>Bacteria</taxon>
        <taxon>Bacillati</taxon>
        <taxon>Actinomycetota</taxon>
        <taxon>Actinomycetes</taxon>
        <taxon>Micrococcales</taxon>
        <taxon>Brevibacteriaceae</taxon>
        <taxon>Brevibacterium</taxon>
    </lineage>
</organism>
<dbReference type="EMBL" id="NCWY01000023">
    <property type="protein sequence ID" value="PAK92659.1"/>
    <property type="molecule type" value="Genomic_DNA"/>
</dbReference>
<accession>A0A269Z4R9</accession>
<dbReference type="Gene3D" id="1.10.10.10">
    <property type="entry name" value="Winged helix-like DNA-binding domain superfamily/Winged helix DNA-binding domain"/>
    <property type="match status" value="1"/>
</dbReference>
<dbReference type="GO" id="GO:0003700">
    <property type="term" value="F:DNA-binding transcription factor activity"/>
    <property type="evidence" value="ECO:0007669"/>
    <property type="project" value="InterPro"/>
</dbReference>
<dbReference type="InterPro" id="IPR052543">
    <property type="entry name" value="HTH_Metal-responsive_Reg"/>
</dbReference>
<dbReference type="GO" id="GO:0046686">
    <property type="term" value="P:response to cadmium ion"/>
    <property type="evidence" value="ECO:0007669"/>
    <property type="project" value="TreeGrafter"/>
</dbReference>
<sequence length="251" mass="27288">MRSAAPAPVVVPPFWELARLLADPTRAKALDLLLDRSRTPVSYLASYCGVSAQTMTGHLSVLREAGWVSLRRSGRYRYVELAESVRADIAVVIEHLGALCAPPAVTSLSSHRELAALSRARTCYDHLAGRLGVDLLGVLVERGGIDRDDVDPDDPDRVTGADCPLHLGDEVEAVLEDMFGVRLELPPGRGRGIGACMDWSQREIHCSGRFGRRLLTVCEDLALVRRRPAGRSLEITPLGVERFSALGIDCA</sequence>
<dbReference type="PRINTS" id="PR00778">
    <property type="entry name" value="HTHARSR"/>
</dbReference>
<proteinExistence type="predicted"/>